<geneLocation type="mitochondrion" evidence="11"/>
<evidence type="ECO:0000313" key="11">
    <source>
        <dbReference type="EMBL" id="AAZ57320.1"/>
    </source>
</evidence>
<evidence type="ECO:0000256" key="6">
    <source>
        <dbReference type="ARBA" id="ARBA00022989"/>
    </source>
</evidence>
<dbReference type="PANTHER" id="PTHR11403">
    <property type="entry name" value="CYTOCHROME C OXIDASE SUBUNIT III"/>
    <property type="match status" value="1"/>
</dbReference>
<dbReference type="CTD" id="4514"/>
<dbReference type="InterPro" id="IPR013833">
    <property type="entry name" value="Cyt_c_oxidase_su3_a-hlx"/>
</dbReference>
<feature type="domain" description="Heme-copper oxidase subunit III family profile" evidence="10">
    <location>
        <begin position="1"/>
        <end position="218"/>
    </location>
</feature>
<name>Q1I0N1_SCHSI</name>
<evidence type="ECO:0000256" key="2">
    <source>
        <dbReference type="ARBA" id="ARBA00010581"/>
    </source>
</evidence>
<dbReference type="PROSITE" id="PS50253">
    <property type="entry name" value="COX3"/>
    <property type="match status" value="1"/>
</dbReference>
<keyword evidence="8 11" id="KW-0496">Mitochondrion</keyword>
<dbReference type="SUPFAM" id="SSF81452">
    <property type="entry name" value="Cytochrome c oxidase subunit III-like"/>
    <property type="match status" value="1"/>
</dbReference>
<dbReference type="AlphaFoldDB" id="Q1I0N1"/>
<feature type="transmembrane region" description="Helical" evidence="9">
    <location>
        <begin position="6"/>
        <end position="37"/>
    </location>
</feature>
<feature type="transmembrane region" description="Helical" evidence="9">
    <location>
        <begin position="86"/>
        <end position="111"/>
    </location>
</feature>
<dbReference type="PANTHER" id="PTHR11403:SF7">
    <property type="entry name" value="CYTOCHROME C OXIDASE SUBUNIT 3"/>
    <property type="match status" value="1"/>
</dbReference>
<feature type="transmembrane region" description="Helical" evidence="9">
    <location>
        <begin position="154"/>
        <end position="177"/>
    </location>
</feature>
<reference evidence="11" key="2">
    <citation type="journal article" date="2006" name="Mol. Phylogenet. Evol.">
        <title>The complete mitochondrial genomes of Schistosoma haematobium and Schistosoma spindale and the evolutionary history of mitochondrial genome changes among parasitic flatworms.</title>
        <authorList>
            <person name="Littlewood D.T."/>
            <person name="Lockyer A.E."/>
            <person name="Webster B.L."/>
            <person name="Johnston D.A."/>
            <person name="Le T.H."/>
        </authorList>
    </citation>
    <scope>NUCLEOTIDE SEQUENCE</scope>
</reference>
<dbReference type="CDD" id="cd00386">
    <property type="entry name" value="Heme_Cu_Oxidase_III_like"/>
    <property type="match status" value="1"/>
</dbReference>
<sequence length="221" mass="26035">MSYFSLVNLVLIFFLLPCIFFYHPWIFIINLILWLVLYFNLLSWDLFQLHNKSCKISFWLFIISEVIIFLTLMFSCFWFNNSHNITISYSFSVPLVETFLLIMSSIFVSLFHGSVVSSSSRSNIIFALLFSLVFIFFALDEFFNSLVNSLYNPYYASCFMLVGLHLSHVVIGSVGLLELLEFNQCILVRSKSEMLVIYWHFVDFIWLFVFMVVYIFNSSVL</sequence>
<keyword evidence="5" id="KW-1278">Translocase</keyword>
<evidence type="ECO:0000256" key="7">
    <source>
        <dbReference type="ARBA" id="ARBA00023136"/>
    </source>
</evidence>
<dbReference type="GO" id="GO:0019646">
    <property type="term" value="P:aerobic electron transport chain"/>
    <property type="evidence" value="ECO:0007669"/>
    <property type="project" value="InterPro"/>
</dbReference>
<dbReference type="GO" id="GO:0016020">
    <property type="term" value="C:membrane"/>
    <property type="evidence" value="ECO:0007669"/>
    <property type="project" value="UniProtKB-SubCell"/>
</dbReference>
<dbReference type="RefSeq" id="YP_626433.1">
    <property type="nucleotide sequence ID" value="NC_008067.1"/>
</dbReference>
<comment type="function">
    <text evidence="8">Component of the cytochrome c oxidase, the last enzyme in the mitochondrial electron transport chain which drives oxidative phosphorylation. The respiratory chain contains 3 multisubunit complexes succinate dehydrogenase (complex II, CII), ubiquinol-cytochrome c oxidoreductase (cytochrome b-c1 complex, complex III, CIII) and cytochrome c oxidase (complex IV, CIV), that cooperate to transfer electrons derived from NADH and succinate to molecular oxygen, creating an electrochemical gradient over the inner membrane that drives transmembrane transport and the ATP synthase. Cytochrome c oxidase is the component of the respiratory chain that catalyzes the reduction of oxygen to water. Electrons originating from reduced cytochrome c in the intermembrane space (IMS) are transferred via the dinuclear copper A center (CU(A)) of subunit 2 and heme A of subunit 1 to the active site in subunit 1, a binuclear center (BNC) formed by heme A3 and copper B (CU(B)). The BNC reduces molecular oxygen to 2 water molecules using 4 electrons from cytochrome c in the IMS and 4 protons from the mitochondrial matrix.</text>
</comment>
<evidence type="ECO:0000256" key="9">
    <source>
        <dbReference type="SAM" id="Phobius"/>
    </source>
</evidence>
<accession>Q1I0N1</accession>
<gene>
    <name evidence="11" type="primary">COX3</name>
</gene>
<organism evidence="11">
    <name type="scientific">Schistosoma spindalis</name>
    <name type="common">Parasitic worm</name>
    <dbReference type="NCBI Taxonomy" id="6189"/>
    <lineage>
        <taxon>Eukaryota</taxon>
        <taxon>Metazoa</taxon>
        <taxon>Spiralia</taxon>
        <taxon>Lophotrochozoa</taxon>
        <taxon>Platyhelminthes</taxon>
        <taxon>Trematoda</taxon>
        <taxon>Digenea</taxon>
        <taxon>Strigeidida</taxon>
        <taxon>Schistosomatoidea</taxon>
        <taxon>Schistosomatidae</taxon>
        <taxon>Schistosoma</taxon>
    </lineage>
</organism>
<dbReference type="Pfam" id="PF00510">
    <property type="entry name" value="COX3"/>
    <property type="match status" value="1"/>
</dbReference>
<evidence type="ECO:0000259" key="10">
    <source>
        <dbReference type="PROSITE" id="PS50253"/>
    </source>
</evidence>
<evidence type="ECO:0000256" key="5">
    <source>
        <dbReference type="ARBA" id="ARBA00022967"/>
    </source>
</evidence>
<evidence type="ECO:0000256" key="1">
    <source>
        <dbReference type="ARBA" id="ARBA00004141"/>
    </source>
</evidence>
<comment type="subcellular location">
    <subcellularLocation>
        <location evidence="1">Membrane</location>
        <topology evidence="1">Multi-pass membrane protein</topology>
    </subcellularLocation>
</comment>
<comment type="similarity">
    <text evidence="2 8">Belongs to the cytochrome c oxidase subunit 3 family.</text>
</comment>
<dbReference type="InterPro" id="IPR035973">
    <property type="entry name" value="Cyt_c_oxidase_su3-like_sf"/>
</dbReference>
<dbReference type="InterPro" id="IPR024791">
    <property type="entry name" value="Cyt_c/ubiquinol_Oxase_su3"/>
</dbReference>
<dbReference type="GO" id="GO:0004129">
    <property type="term" value="F:cytochrome-c oxidase activity"/>
    <property type="evidence" value="ECO:0007669"/>
    <property type="project" value="InterPro"/>
</dbReference>
<evidence type="ECO:0000256" key="3">
    <source>
        <dbReference type="ARBA" id="ARBA00015944"/>
    </source>
</evidence>
<proteinExistence type="inferred from homology"/>
<feature type="transmembrane region" description="Helical" evidence="9">
    <location>
        <begin position="197"/>
        <end position="216"/>
    </location>
</feature>
<keyword evidence="7 9" id="KW-0472">Membrane</keyword>
<dbReference type="Gene3D" id="1.20.120.80">
    <property type="entry name" value="Cytochrome c oxidase, subunit III, four-helix bundle"/>
    <property type="match status" value="1"/>
</dbReference>
<evidence type="ECO:0000256" key="4">
    <source>
        <dbReference type="ARBA" id="ARBA00022692"/>
    </source>
</evidence>
<evidence type="ECO:0000256" key="8">
    <source>
        <dbReference type="RuleBase" id="RU003375"/>
    </source>
</evidence>
<keyword evidence="4 8" id="KW-0812">Transmembrane</keyword>
<dbReference type="GeneID" id="4097451"/>
<feature type="transmembrane region" description="Helical" evidence="9">
    <location>
        <begin position="58"/>
        <end position="80"/>
    </location>
</feature>
<dbReference type="InterPro" id="IPR000298">
    <property type="entry name" value="Cyt_c_oxidase-like_su3"/>
</dbReference>
<keyword evidence="6 9" id="KW-1133">Transmembrane helix</keyword>
<protein>
    <recommendedName>
        <fullName evidence="3 8">Cytochrome c oxidase subunit 3</fullName>
    </recommendedName>
</protein>
<feature type="transmembrane region" description="Helical" evidence="9">
    <location>
        <begin position="123"/>
        <end position="139"/>
    </location>
</feature>
<dbReference type="EMBL" id="DQ157223">
    <property type="protein sequence ID" value="AAZ57320.1"/>
    <property type="molecule type" value="Genomic_DNA"/>
</dbReference>
<reference evidence="11" key="1">
    <citation type="submission" date="2005-08" db="EMBL/GenBank/DDBJ databases">
        <authorList>
            <person name="Littlewood D.T.J."/>
            <person name="Lockyer A.E."/>
            <person name="Webster B.L."/>
            <person name="Johnston D.A."/>
            <person name="Le T.H."/>
        </authorList>
    </citation>
    <scope>NUCLEOTIDE SEQUENCE</scope>
</reference>